<evidence type="ECO:0000313" key="2">
    <source>
        <dbReference type="EMBL" id="WHA40584.1"/>
    </source>
</evidence>
<evidence type="ECO:0000256" key="1">
    <source>
        <dbReference type="SAM" id="SignalP"/>
    </source>
</evidence>
<dbReference type="AlphaFoldDB" id="A0AAF0H9Z8"/>
<keyword evidence="1" id="KW-0732">Signal</keyword>
<dbReference type="EMBL" id="CP124733">
    <property type="protein sequence ID" value="WHA40584.1"/>
    <property type="molecule type" value="Genomic_DNA"/>
</dbReference>
<protein>
    <submittedName>
        <fullName evidence="2">Uncharacterized protein</fullName>
    </submittedName>
</protein>
<feature type="signal peptide" evidence="1">
    <location>
        <begin position="1"/>
        <end position="18"/>
    </location>
</feature>
<dbReference type="Proteomes" id="UP000298664">
    <property type="component" value="Chromosome Circular"/>
</dbReference>
<proteinExistence type="predicted"/>
<name>A0AAF0H9Z8_9HYPH</name>
<accession>A0AAF0H9Z8</accession>
<dbReference type="RefSeq" id="WP_137392711.1">
    <property type="nucleotide sequence ID" value="NZ_CP124733.1"/>
</dbReference>
<feature type="chain" id="PRO_5041971388" evidence="1">
    <location>
        <begin position="19"/>
        <end position="110"/>
    </location>
</feature>
<gene>
    <name evidence="2" type="ORF">CFBP5477_012240</name>
</gene>
<evidence type="ECO:0000313" key="3">
    <source>
        <dbReference type="Proteomes" id="UP000298664"/>
    </source>
</evidence>
<organism evidence="2 3">
    <name type="scientific">Agrobacterium larrymoorei</name>
    <dbReference type="NCBI Taxonomy" id="160699"/>
    <lineage>
        <taxon>Bacteria</taxon>
        <taxon>Pseudomonadati</taxon>
        <taxon>Pseudomonadota</taxon>
        <taxon>Alphaproteobacteria</taxon>
        <taxon>Hyphomicrobiales</taxon>
        <taxon>Rhizobiaceae</taxon>
        <taxon>Rhizobium/Agrobacterium group</taxon>
        <taxon>Agrobacterium</taxon>
    </lineage>
</organism>
<sequence>MKKTLGFNAALLALGVVASYGSPVLSETDEECAAVGRIAERVMKGRQNGVSLQDALDSVKGKNGEEVGPGFRRMVMDAYGQLPMSVQENKASAIGEFRDAYQLKCMKGSG</sequence>
<reference evidence="2" key="1">
    <citation type="submission" date="2023-05" db="EMBL/GenBank/DDBJ databases">
        <title>Complete genome sequence of Agrobacterium larrymoorei CFBP5477.</title>
        <authorList>
            <person name="Yen H.-C."/>
            <person name="Chou L."/>
            <person name="Lin Y.-C."/>
            <person name="Lai E.-M."/>
            <person name="Kuo C.-H."/>
        </authorList>
    </citation>
    <scope>NUCLEOTIDE SEQUENCE</scope>
    <source>
        <strain evidence="2">CFBP5477</strain>
    </source>
</reference>